<comment type="caution">
    <text evidence="2">The sequence shown here is derived from an EMBL/GenBank/DDBJ whole genome shotgun (WGS) entry which is preliminary data.</text>
</comment>
<accession>J9GB55</accession>
<evidence type="ECO:0000313" key="2">
    <source>
        <dbReference type="EMBL" id="EJW99012.1"/>
    </source>
</evidence>
<feature type="transmembrane region" description="Helical" evidence="1">
    <location>
        <begin position="204"/>
        <end position="222"/>
    </location>
</feature>
<feature type="transmembrane region" description="Helical" evidence="1">
    <location>
        <begin position="114"/>
        <end position="132"/>
    </location>
</feature>
<evidence type="ECO:0000256" key="1">
    <source>
        <dbReference type="SAM" id="Phobius"/>
    </source>
</evidence>
<feature type="transmembrane region" description="Helical" evidence="1">
    <location>
        <begin position="88"/>
        <end position="107"/>
    </location>
</feature>
<reference evidence="2" key="1">
    <citation type="journal article" date="2012" name="PLoS ONE">
        <title>Gene sets for utilization of primary and secondary nutrition supplies in the distal gut of endangered iberian lynx.</title>
        <authorList>
            <person name="Alcaide M."/>
            <person name="Messina E."/>
            <person name="Richter M."/>
            <person name="Bargiela R."/>
            <person name="Peplies J."/>
            <person name="Huws S.A."/>
            <person name="Newbold C.J."/>
            <person name="Golyshin P.N."/>
            <person name="Simon M.A."/>
            <person name="Lopez G."/>
            <person name="Yakimov M.M."/>
            <person name="Ferrer M."/>
        </authorList>
    </citation>
    <scope>NUCLEOTIDE SEQUENCE</scope>
</reference>
<sequence>MFTALSLLRRQTSRFAQSDGKAFWLCVLPLLALTGILLYTHTLWLQDGSYWCGQSTYGDLTMHLHLINSIPRQESFPPHYPLLAGQQVLGYPFLCETVSSIFVVLGAELKFACLLPQTLASFVLLGGGWLLAKELLGTNAKANLAYWLFFMGSGFGFVYFLGGDKKNFTRIFTSFYETPTNYVQENIRWVNPIVDMMVPQRATLFGWALLFSALTLLARFALKEETSLWKALFVVSIPMPLVHTHSALSLVMISAVLFLRAALTKKNLCALRPWFCWAICTGMVWLPQLFGVIFR</sequence>
<keyword evidence="1" id="KW-1133">Transmembrane helix</keyword>
<evidence type="ECO:0008006" key="3">
    <source>
        <dbReference type="Google" id="ProtNLM"/>
    </source>
</evidence>
<protein>
    <recommendedName>
        <fullName evidence="3">Transmembrane protein</fullName>
    </recommendedName>
</protein>
<gene>
    <name evidence="2" type="ORF">EVA_12881</name>
</gene>
<feature type="non-terminal residue" evidence="2">
    <location>
        <position position="295"/>
    </location>
</feature>
<keyword evidence="1" id="KW-0812">Transmembrane</keyword>
<feature type="transmembrane region" description="Helical" evidence="1">
    <location>
        <begin position="242"/>
        <end position="262"/>
    </location>
</feature>
<dbReference type="EMBL" id="AMCI01004005">
    <property type="protein sequence ID" value="EJW99012.1"/>
    <property type="molecule type" value="Genomic_DNA"/>
</dbReference>
<proteinExistence type="predicted"/>
<organism evidence="2">
    <name type="scientific">gut metagenome</name>
    <dbReference type="NCBI Taxonomy" id="749906"/>
    <lineage>
        <taxon>unclassified sequences</taxon>
        <taxon>metagenomes</taxon>
        <taxon>organismal metagenomes</taxon>
    </lineage>
</organism>
<dbReference type="AlphaFoldDB" id="J9GB55"/>
<keyword evidence="1" id="KW-0472">Membrane</keyword>
<feature type="transmembrane region" description="Helical" evidence="1">
    <location>
        <begin position="21"/>
        <end position="40"/>
    </location>
</feature>
<name>J9GB55_9ZZZZ</name>
<feature type="transmembrane region" description="Helical" evidence="1">
    <location>
        <begin position="144"/>
        <end position="162"/>
    </location>
</feature>
<feature type="transmembrane region" description="Helical" evidence="1">
    <location>
        <begin position="274"/>
        <end position="294"/>
    </location>
</feature>